<keyword evidence="2 8" id="KW-0645">Protease</keyword>
<name>A0A239L3D9_9BACT</name>
<dbReference type="GO" id="GO:0106300">
    <property type="term" value="P:protein-DNA covalent cross-linking repair"/>
    <property type="evidence" value="ECO:0007669"/>
    <property type="project" value="InterPro"/>
</dbReference>
<dbReference type="EMBL" id="FZOQ01000034">
    <property type="protein sequence ID" value="SNT24333.1"/>
    <property type="molecule type" value="Genomic_DNA"/>
</dbReference>
<evidence type="ECO:0000256" key="8">
    <source>
        <dbReference type="RuleBase" id="RU364100"/>
    </source>
</evidence>
<dbReference type="GO" id="GO:0016829">
    <property type="term" value="F:lyase activity"/>
    <property type="evidence" value="ECO:0007669"/>
    <property type="project" value="UniProtKB-KW"/>
</dbReference>
<organism evidence="10 11">
    <name type="scientific">Pontibacter ummariensis</name>
    <dbReference type="NCBI Taxonomy" id="1610492"/>
    <lineage>
        <taxon>Bacteria</taxon>
        <taxon>Pseudomonadati</taxon>
        <taxon>Bacteroidota</taxon>
        <taxon>Cytophagia</taxon>
        <taxon>Cytophagales</taxon>
        <taxon>Hymenobacteraceae</taxon>
        <taxon>Pontibacter</taxon>
    </lineage>
</organism>
<keyword evidence="6" id="KW-0238">DNA-binding</keyword>
<evidence type="ECO:0000313" key="11">
    <source>
        <dbReference type="Proteomes" id="UP000198432"/>
    </source>
</evidence>
<dbReference type="PANTHER" id="PTHR13604:SF0">
    <property type="entry name" value="ABASIC SITE PROCESSING PROTEIN HMCES"/>
    <property type="match status" value="1"/>
</dbReference>
<evidence type="ECO:0000313" key="10">
    <source>
        <dbReference type="EMBL" id="SNT24333.1"/>
    </source>
</evidence>
<evidence type="ECO:0000256" key="6">
    <source>
        <dbReference type="ARBA" id="ARBA00023125"/>
    </source>
</evidence>
<evidence type="ECO:0000256" key="2">
    <source>
        <dbReference type="ARBA" id="ARBA00022670"/>
    </source>
</evidence>
<keyword evidence="7" id="KW-0456">Lyase</keyword>
<protein>
    <recommendedName>
        <fullName evidence="8">Abasic site processing protein</fullName>
        <ecNumber evidence="8">3.4.-.-</ecNumber>
    </recommendedName>
</protein>
<proteinExistence type="inferred from homology"/>
<keyword evidence="3" id="KW-0227">DNA damage</keyword>
<sequence length="88" mass="9900">MIRSYTLITTEPNELMRPIHERMPVLLHPEEEDLWLSDAPADEHLLSLLSPYPSEEMKAYPVSSLVNSPANDGPEVLEPVAEQGDLFS</sequence>
<dbReference type="GO" id="GO:0008233">
    <property type="term" value="F:peptidase activity"/>
    <property type="evidence" value="ECO:0007669"/>
    <property type="project" value="UniProtKB-KW"/>
</dbReference>
<dbReference type="Proteomes" id="UP000198432">
    <property type="component" value="Unassembled WGS sequence"/>
</dbReference>
<gene>
    <name evidence="10" type="ORF">SAMN06296052_13437</name>
</gene>
<keyword evidence="5" id="KW-0190">Covalent protein-DNA linkage</keyword>
<feature type="region of interest" description="Disordered" evidence="9">
    <location>
        <begin position="64"/>
        <end position="88"/>
    </location>
</feature>
<evidence type="ECO:0000256" key="3">
    <source>
        <dbReference type="ARBA" id="ARBA00022763"/>
    </source>
</evidence>
<comment type="similarity">
    <text evidence="1 8">Belongs to the SOS response-associated peptidase family.</text>
</comment>
<keyword evidence="4 8" id="KW-0378">Hydrolase</keyword>
<dbReference type="InterPro" id="IPR003738">
    <property type="entry name" value="SRAP"/>
</dbReference>
<keyword evidence="11" id="KW-1185">Reference proteome</keyword>
<evidence type="ECO:0000256" key="1">
    <source>
        <dbReference type="ARBA" id="ARBA00008136"/>
    </source>
</evidence>
<accession>A0A239L3D9</accession>
<evidence type="ECO:0000256" key="7">
    <source>
        <dbReference type="ARBA" id="ARBA00023239"/>
    </source>
</evidence>
<dbReference type="InterPro" id="IPR036590">
    <property type="entry name" value="SRAP-like"/>
</dbReference>
<dbReference type="PANTHER" id="PTHR13604">
    <property type="entry name" value="DC12-RELATED"/>
    <property type="match status" value="1"/>
</dbReference>
<dbReference type="GO" id="GO:0003697">
    <property type="term" value="F:single-stranded DNA binding"/>
    <property type="evidence" value="ECO:0007669"/>
    <property type="project" value="InterPro"/>
</dbReference>
<dbReference type="Gene3D" id="3.90.1680.10">
    <property type="entry name" value="SOS response associated peptidase-like"/>
    <property type="match status" value="1"/>
</dbReference>
<evidence type="ECO:0000256" key="5">
    <source>
        <dbReference type="ARBA" id="ARBA00023124"/>
    </source>
</evidence>
<evidence type="ECO:0000256" key="4">
    <source>
        <dbReference type="ARBA" id="ARBA00022801"/>
    </source>
</evidence>
<reference evidence="11" key="1">
    <citation type="submission" date="2017-06" db="EMBL/GenBank/DDBJ databases">
        <authorList>
            <person name="Varghese N."/>
            <person name="Submissions S."/>
        </authorList>
    </citation>
    <scope>NUCLEOTIDE SEQUENCE [LARGE SCALE GENOMIC DNA]</scope>
    <source>
        <strain evidence="11">NKM1</strain>
    </source>
</reference>
<dbReference type="SUPFAM" id="SSF143081">
    <property type="entry name" value="BB1717-like"/>
    <property type="match status" value="1"/>
</dbReference>
<dbReference type="Pfam" id="PF02586">
    <property type="entry name" value="SRAP"/>
    <property type="match status" value="1"/>
</dbReference>
<evidence type="ECO:0000256" key="9">
    <source>
        <dbReference type="SAM" id="MobiDB-lite"/>
    </source>
</evidence>
<dbReference type="AlphaFoldDB" id="A0A239L3D9"/>
<dbReference type="EC" id="3.4.-.-" evidence="8"/>
<dbReference type="GO" id="GO:0006508">
    <property type="term" value="P:proteolysis"/>
    <property type="evidence" value="ECO:0007669"/>
    <property type="project" value="UniProtKB-KW"/>
</dbReference>